<feature type="transmembrane region" description="Helical" evidence="1">
    <location>
        <begin position="42"/>
        <end position="62"/>
    </location>
</feature>
<feature type="transmembrane region" description="Helical" evidence="1">
    <location>
        <begin position="9"/>
        <end position="30"/>
    </location>
</feature>
<accession>A0A6V6Y639</accession>
<protein>
    <submittedName>
        <fullName evidence="2">Uncharacterized protein</fullName>
    </submittedName>
</protein>
<keyword evidence="1" id="KW-0812">Transmembrane</keyword>
<organism evidence="2 3">
    <name type="scientific">Aedoeadaptatus nemausensis</name>
    <dbReference type="NCBI Taxonomy" id="2582829"/>
    <lineage>
        <taxon>Bacteria</taxon>
        <taxon>Bacillati</taxon>
        <taxon>Bacillota</taxon>
        <taxon>Tissierellia</taxon>
        <taxon>Tissierellales</taxon>
        <taxon>Peptoniphilaceae</taxon>
        <taxon>Aedoeadaptatus</taxon>
    </lineage>
</organism>
<dbReference type="EMBL" id="CAIJCS010000022">
    <property type="protein sequence ID" value="CAC9934073.1"/>
    <property type="molecule type" value="Genomic_DNA"/>
</dbReference>
<evidence type="ECO:0000256" key="1">
    <source>
        <dbReference type="SAM" id="Phobius"/>
    </source>
</evidence>
<dbReference type="Proteomes" id="UP000586454">
    <property type="component" value="Unassembled WGS sequence"/>
</dbReference>
<proteinExistence type="predicted"/>
<evidence type="ECO:0000313" key="2">
    <source>
        <dbReference type="EMBL" id="CAC9934073.1"/>
    </source>
</evidence>
<reference evidence="2 3" key="1">
    <citation type="submission" date="2020-06" db="EMBL/GenBank/DDBJ databases">
        <authorList>
            <person name="Criscuolo A."/>
        </authorList>
    </citation>
    <scope>NUCLEOTIDE SEQUENCE [LARGE SCALE GENOMIC DNA]</scope>
    <source>
        <strain evidence="2">1804121828</strain>
    </source>
</reference>
<name>A0A6V6Y639_9FIRM</name>
<dbReference type="AlphaFoldDB" id="A0A6V6Y639"/>
<gene>
    <name evidence="2" type="ORF">PEPNEM18_01338</name>
</gene>
<comment type="caution">
    <text evidence="2">The sequence shown here is derived from an EMBL/GenBank/DDBJ whole genome shotgun (WGS) entry which is preliminary data.</text>
</comment>
<evidence type="ECO:0000313" key="3">
    <source>
        <dbReference type="Proteomes" id="UP000586454"/>
    </source>
</evidence>
<sequence>MKDLKTTSLLLAVVFLGPILVNYFISMRIYGHWQFSDFYKNLYYWIFIGATIFFRILVYMISHYGKGNSAHKKD</sequence>
<dbReference type="RefSeq" id="WP_180500460.1">
    <property type="nucleotide sequence ID" value="NZ_CAIJCS010000022.1"/>
</dbReference>
<keyword evidence="1" id="KW-1133">Transmembrane helix</keyword>
<keyword evidence="3" id="KW-1185">Reference proteome</keyword>
<keyword evidence="1" id="KW-0472">Membrane</keyword>